<name>A0A8S5QJK4_9CAUD</name>
<reference evidence="1" key="1">
    <citation type="journal article" date="2021" name="Proc. Natl. Acad. Sci. U.S.A.">
        <title>A Catalog of Tens of Thousands of Viruses from Human Metagenomes Reveals Hidden Associations with Chronic Diseases.</title>
        <authorList>
            <person name="Tisza M.J."/>
            <person name="Buck C.B."/>
        </authorList>
    </citation>
    <scope>NUCLEOTIDE SEQUENCE</scope>
    <source>
        <strain evidence="1">Ct0e511</strain>
    </source>
</reference>
<organism evidence="1">
    <name type="scientific">Myoviridae sp. ct0e511</name>
    <dbReference type="NCBI Taxonomy" id="2825013"/>
    <lineage>
        <taxon>Viruses</taxon>
        <taxon>Duplodnaviria</taxon>
        <taxon>Heunggongvirae</taxon>
        <taxon>Uroviricota</taxon>
        <taxon>Caudoviricetes</taxon>
    </lineage>
</organism>
<sequence>MIFSTICFKSNKCKLWQKFMLQVVGEININHK</sequence>
<dbReference type="EMBL" id="BK015670">
    <property type="protein sequence ID" value="DAE19248.1"/>
    <property type="molecule type" value="Genomic_DNA"/>
</dbReference>
<evidence type="ECO:0000313" key="1">
    <source>
        <dbReference type="EMBL" id="DAE19248.1"/>
    </source>
</evidence>
<protein>
    <submittedName>
        <fullName evidence="1">Uncharacterized protein</fullName>
    </submittedName>
</protein>
<proteinExistence type="predicted"/>
<accession>A0A8S5QJK4</accession>